<dbReference type="PANTHER" id="PTHR42966:SF3">
    <property type="entry name" value="BLR5971 PROTEIN"/>
    <property type="match status" value="1"/>
</dbReference>
<evidence type="ECO:0000313" key="2">
    <source>
        <dbReference type="EMBL" id="QUX22144.1"/>
    </source>
</evidence>
<dbReference type="Proteomes" id="UP000676079">
    <property type="component" value="Chromosome"/>
</dbReference>
<accession>A0ABX8BIS3</accession>
<reference evidence="2 3" key="1">
    <citation type="submission" date="2021-05" db="EMBL/GenBank/DDBJ databases">
        <title>Direct Submission.</title>
        <authorList>
            <person name="Li K."/>
            <person name="Gao J."/>
        </authorList>
    </citation>
    <scope>NUCLEOTIDE SEQUENCE [LARGE SCALE GENOMIC DNA]</scope>
    <source>
        <strain evidence="2 3">Mg02</strain>
    </source>
</reference>
<organism evidence="2 3">
    <name type="scientific">Nocardiopsis changdeensis</name>
    <dbReference type="NCBI Taxonomy" id="2831969"/>
    <lineage>
        <taxon>Bacteria</taxon>
        <taxon>Bacillati</taxon>
        <taxon>Actinomycetota</taxon>
        <taxon>Actinomycetes</taxon>
        <taxon>Streptosporangiales</taxon>
        <taxon>Nocardiopsidaceae</taxon>
        <taxon>Nocardiopsis</taxon>
    </lineage>
</organism>
<evidence type="ECO:0000259" key="1">
    <source>
        <dbReference type="Pfam" id="PF03102"/>
    </source>
</evidence>
<sequence>MSNGTATAPADLRAEIPALRIGRHMVGPGHPVYVIGEIGINHNGDLDIAKRLIDVAAESGCQAVKFQKRTPEICVPVEQRDKIRQTPWGEMTYMEYKHRVEFGEAEYTEIAKYCDVLGLDWFASPWDVPSVEFLEKFDVPVHKVASASITDHELLRALAATGKPVLLSTGMSTLDEIDAAVSILGARNLVIMHSTSTYPMPPEEGNLRTIETLRDRYRVPVAYSGHERGLQISVAAAALGAVAIERHITLDRTMWGSDHAASLEPTGLRNLVRDIRVVEQALGDGVKKVFPGEEEPRKRLRRTTV</sequence>
<protein>
    <submittedName>
        <fullName evidence="2">N-acetylneuraminate synthase family protein</fullName>
    </submittedName>
</protein>
<name>A0ABX8BIS3_9ACTN</name>
<gene>
    <name evidence="2" type="ORF">KGD84_27950</name>
</gene>
<dbReference type="Gene3D" id="3.20.20.70">
    <property type="entry name" value="Aldolase class I"/>
    <property type="match status" value="1"/>
</dbReference>
<evidence type="ECO:0000313" key="3">
    <source>
        <dbReference type="Proteomes" id="UP000676079"/>
    </source>
</evidence>
<dbReference type="RefSeq" id="WP_220563369.1">
    <property type="nucleotide sequence ID" value="NZ_CP074133.1"/>
</dbReference>
<dbReference type="SUPFAM" id="SSF51569">
    <property type="entry name" value="Aldolase"/>
    <property type="match status" value="1"/>
</dbReference>
<dbReference type="InterPro" id="IPR051690">
    <property type="entry name" value="PseI-like"/>
</dbReference>
<dbReference type="InterPro" id="IPR013785">
    <property type="entry name" value="Aldolase_TIM"/>
</dbReference>
<dbReference type="InterPro" id="IPR013132">
    <property type="entry name" value="PseI/NeuA/B-like_N"/>
</dbReference>
<dbReference type="Pfam" id="PF03102">
    <property type="entry name" value="NeuB"/>
    <property type="match status" value="1"/>
</dbReference>
<dbReference type="PANTHER" id="PTHR42966">
    <property type="entry name" value="N-ACETYLNEURAMINATE SYNTHASE"/>
    <property type="match status" value="1"/>
</dbReference>
<proteinExistence type="predicted"/>
<feature type="domain" description="PseI/NeuA/B-like" evidence="1">
    <location>
        <begin position="52"/>
        <end position="287"/>
    </location>
</feature>
<keyword evidence="3" id="KW-1185">Reference proteome</keyword>
<dbReference type="EMBL" id="CP074133">
    <property type="protein sequence ID" value="QUX22144.1"/>
    <property type="molecule type" value="Genomic_DNA"/>
</dbReference>